<evidence type="ECO:0000313" key="2">
    <source>
        <dbReference type="Proteomes" id="UP000887565"/>
    </source>
</evidence>
<evidence type="ECO:0000313" key="3">
    <source>
        <dbReference type="WBParaSite" id="nRc.2.0.1.t03876-RA"/>
    </source>
</evidence>
<evidence type="ECO:0000256" key="1">
    <source>
        <dbReference type="SAM" id="MobiDB-lite"/>
    </source>
</evidence>
<organism evidence="2 3">
    <name type="scientific">Romanomermis culicivorax</name>
    <name type="common">Nematode worm</name>
    <dbReference type="NCBI Taxonomy" id="13658"/>
    <lineage>
        <taxon>Eukaryota</taxon>
        <taxon>Metazoa</taxon>
        <taxon>Ecdysozoa</taxon>
        <taxon>Nematoda</taxon>
        <taxon>Enoplea</taxon>
        <taxon>Dorylaimia</taxon>
        <taxon>Mermithida</taxon>
        <taxon>Mermithoidea</taxon>
        <taxon>Mermithidae</taxon>
        <taxon>Romanomermis</taxon>
    </lineage>
</organism>
<dbReference type="AlphaFoldDB" id="A0A915HQU0"/>
<keyword evidence="2" id="KW-1185">Reference proteome</keyword>
<sequence length="203" mass="22010">MKCKQHIQEEADYHKSHKTCMMDELRTRQMLPPSTSHSECGKIASKRTTHPREQLNQQKAPGAAGQTSSQTTRPQNSETFGSLEEPAETSVPGSATAAASDGCGTSHVIFNSATAYSYVAAAHHPDVGHGNHSNTCHVAAAYSPDIGSNHYTGSTIIGHYNTTDTRSRPAGWYHPKLRTTLAEPGHQIVKLHKFPNHGLVALY</sequence>
<dbReference type="WBParaSite" id="nRc.2.0.1.t03876-RA">
    <property type="protein sequence ID" value="nRc.2.0.1.t03876-RA"/>
    <property type="gene ID" value="nRc.2.0.1.g03876"/>
</dbReference>
<name>A0A915HQU0_ROMCU</name>
<protein>
    <submittedName>
        <fullName evidence="3">Uncharacterized protein</fullName>
    </submittedName>
</protein>
<reference evidence="3" key="1">
    <citation type="submission" date="2022-11" db="UniProtKB">
        <authorList>
            <consortium name="WormBaseParasite"/>
        </authorList>
    </citation>
    <scope>IDENTIFICATION</scope>
</reference>
<feature type="region of interest" description="Disordered" evidence="1">
    <location>
        <begin position="31"/>
        <end position="98"/>
    </location>
</feature>
<dbReference type="Proteomes" id="UP000887565">
    <property type="component" value="Unplaced"/>
</dbReference>
<accession>A0A915HQU0</accession>
<feature type="compositionally biased region" description="Polar residues" evidence="1">
    <location>
        <begin position="54"/>
        <end position="80"/>
    </location>
</feature>
<proteinExistence type="predicted"/>